<protein>
    <submittedName>
        <fullName evidence="1">Uncharacterized protein</fullName>
    </submittedName>
</protein>
<sequence length="232" mass="26523">MPVSELGRMTSRGRRWGVGFEKEFLRARFDAQPVWYLSDPSPQLRAVQQMLDERIAAPGGGIDPSDPYWRLTPFIDPVRPRGSARPNDWRWEREWRVVGDVSFELSDAAFIVWSEGDDLLWDEQLTVGSLFVSHHGDEFWCDSPLEALDAQLGKMLDQLKERYLPVVDAGLPWDSEEHEYAPVNEILEACDVVEETFESFPVPVKDALADALVDIGGDLWCRAVDSWRLDDE</sequence>
<organism evidence="1">
    <name type="scientific">bioreactor metagenome</name>
    <dbReference type="NCBI Taxonomy" id="1076179"/>
    <lineage>
        <taxon>unclassified sequences</taxon>
        <taxon>metagenomes</taxon>
        <taxon>ecological metagenomes</taxon>
    </lineage>
</organism>
<comment type="caution">
    <text evidence="1">The sequence shown here is derived from an EMBL/GenBank/DDBJ whole genome shotgun (WGS) entry which is preliminary data.</text>
</comment>
<accession>A0A644ZGE8</accession>
<name>A0A644ZGE8_9ZZZZ</name>
<evidence type="ECO:0000313" key="1">
    <source>
        <dbReference type="EMBL" id="MPM38961.1"/>
    </source>
</evidence>
<dbReference type="AlphaFoldDB" id="A0A644ZGE8"/>
<dbReference type="EMBL" id="VSSQ01008475">
    <property type="protein sequence ID" value="MPM38961.1"/>
    <property type="molecule type" value="Genomic_DNA"/>
</dbReference>
<reference evidence="1" key="1">
    <citation type="submission" date="2019-08" db="EMBL/GenBank/DDBJ databases">
        <authorList>
            <person name="Kucharzyk K."/>
            <person name="Murdoch R.W."/>
            <person name="Higgins S."/>
            <person name="Loffler F."/>
        </authorList>
    </citation>
    <scope>NUCLEOTIDE SEQUENCE</scope>
</reference>
<proteinExistence type="predicted"/>
<gene>
    <name evidence="1" type="ORF">SDC9_85592</name>
</gene>